<accession>A0ABD3PEI7</accession>
<dbReference type="EMBL" id="JABMIG020000201">
    <property type="protein sequence ID" value="KAL3786153.1"/>
    <property type="molecule type" value="Genomic_DNA"/>
</dbReference>
<evidence type="ECO:0000256" key="1">
    <source>
        <dbReference type="SAM" id="MobiDB-lite"/>
    </source>
</evidence>
<sequence length="399" mass="44371">MAERADEERRREVSEAGAITKNYGGWATMPARGMTGARRTRESQRESARELRRRSFHPSIRHTVHRHTATTVHSMIGFSPLPHRVFEPPLVANPHTAPMATTTSSNQGLKRLASSREELERSWHSSAVLLHSISGSRDSLDDEAPPAERTFKRQRTLDSTVNAMTGVSTTPTPAPEYSSLVDRMRIRPDNRPPPHPTKDDTSHRPPPKAGWYHGHLDAMGNRHGIGHTLHDDGTEYDGTYVHDVMEGWGRYKFTTVQQLVSFPQGGKGGVSSTTLHRVTERVFEGVFEGGTPRGRGVMISTVVDSLPPSCVAAVTSMTDGMEVQYVKVVYDVGYYREDGRAVGEGARFTYSKSTSMNEWEEVCTRTWNGECSGVKVGRSYGEWVCDCLNLQSYPEVPSL</sequence>
<dbReference type="Proteomes" id="UP001516023">
    <property type="component" value="Unassembled WGS sequence"/>
</dbReference>
<dbReference type="AlphaFoldDB" id="A0ABD3PEI7"/>
<gene>
    <name evidence="2" type="ORF">HJC23_010727</name>
</gene>
<keyword evidence="3" id="KW-1185">Reference proteome</keyword>
<feature type="compositionally biased region" description="Basic and acidic residues" evidence="1">
    <location>
        <begin position="39"/>
        <end position="50"/>
    </location>
</feature>
<feature type="region of interest" description="Disordered" evidence="1">
    <location>
        <begin position="164"/>
        <end position="210"/>
    </location>
</feature>
<evidence type="ECO:0000313" key="2">
    <source>
        <dbReference type="EMBL" id="KAL3786153.1"/>
    </source>
</evidence>
<proteinExistence type="predicted"/>
<evidence type="ECO:0000313" key="3">
    <source>
        <dbReference type="Proteomes" id="UP001516023"/>
    </source>
</evidence>
<reference evidence="2 3" key="1">
    <citation type="journal article" date="2020" name="G3 (Bethesda)">
        <title>Improved Reference Genome for Cyclotella cryptica CCMP332, a Model for Cell Wall Morphogenesis, Salinity Adaptation, and Lipid Production in Diatoms (Bacillariophyta).</title>
        <authorList>
            <person name="Roberts W.R."/>
            <person name="Downey K.M."/>
            <person name="Ruck E.C."/>
            <person name="Traller J.C."/>
            <person name="Alverson A.J."/>
        </authorList>
    </citation>
    <scope>NUCLEOTIDE SEQUENCE [LARGE SCALE GENOMIC DNA]</scope>
    <source>
        <strain evidence="2 3">CCMP332</strain>
    </source>
</reference>
<comment type="caution">
    <text evidence="2">The sequence shown here is derived from an EMBL/GenBank/DDBJ whole genome shotgun (WGS) entry which is preliminary data.</text>
</comment>
<feature type="region of interest" description="Disordered" evidence="1">
    <location>
        <begin position="21"/>
        <end position="53"/>
    </location>
</feature>
<protein>
    <submittedName>
        <fullName evidence="2">Uncharacterized protein</fullName>
    </submittedName>
</protein>
<organism evidence="2 3">
    <name type="scientific">Cyclotella cryptica</name>
    <dbReference type="NCBI Taxonomy" id="29204"/>
    <lineage>
        <taxon>Eukaryota</taxon>
        <taxon>Sar</taxon>
        <taxon>Stramenopiles</taxon>
        <taxon>Ochrophyta</taxon>
        <taxon>Bacillariophyta</taxon>
        <taxon>Coscinodiscophyceae</taxon>
        <taxon>Thalassiosirophycidae</taxon>
        <taxon>Stephanodiscales</taxon>
        <taxon>Stephanodiscaceae</taxon>
        <taxon>Cyclotella</taxon>
    </lineage>
</organism>
<name>A0ABD3PEI7_9STRA</name>
<feature type="compositionally biased region" description="Basic and acidic residues" evidence="1">
    <location>
        <begin position="182"/>
        <end position="203"/>
    </location>
</feature>